<accession>A0ABS9LH56</accession>
<evidence type="ECO:0000256" key="1">
    <source>
        <dbReference type="SAM" id="MobiDB-lite"/>
    </source>
</evidence>
<evidence type="ECO:0000313" key="2">
    <source>
        <dbReference type="EMBL" id="MCG2666340.1"/>
    </source>
</evidence>
<comment type="caution">
    <text evidence="2">The sequence shown here is derived from an EMBL/GenBank/DDBJ whole genome shotgun (WGS) entry which is preliminary data.</text>
</comment>
<name>A0ABS9LH56_9BRAD</name>
<organism evidence="2 3">
    <name type="scientific">Bradyrhizobium zhengyangense</name>
    <dbReference type="NCBI Taxonomy" id="2911009"/>
    <lineage>
        <taxon>Bacteria</taxon>
        <taxon>Pseudomonadati</taxon>
        <taxon>Pseudomonadota</taxon>
        <taxon>Alphaproteobacteria</taxon>
        <taxon>Hyphomicrobiales</taxon>
        <taxon>Nitrobacteraceae</taxon>
        <taxon>Bradyrhizobium</taxon>
    </lineage>
</organism>
<gene>
    <name evidence="2" type="ORF">L6637_05235</name>
</gene>
<reference evidence="2" key="1">
    <citation type="submission" date="2022-01" db="EMBL/GenBank/DDBJ databases">
        <title>Genome sequnece data of strain Bradyrhizobium sp. nov.</title>
        <authorList>
            <person name="Zhang J."/>
        </authorList>
    </citation>
    <scope>NUCLEOTIDE SEQUENCE</scope>
    <source>
        <strain evidence="2">WYCCWR 12774</strain>
    </source>
</reference>
<feature type="compositionally biased region" description="Basic and acidic residues" evidence="1">
    <location>
        <begin position="68"/>
        <end position="89"/>
    </location>
</feature>
<dbReference type="Proteomes" id="UP001139012">
    <property type="component" value="Unassembled WGS sequence"/>
</dbReference>
<dbReference type="RefSeq" id="WP_237869473.1">
    <property type="nucleotide sequence ID" value="NZ_JAKLUA010000001.1"/>
</dbReference>
<keyword evidence="3" id="KW-1185">Reference proteome</keyword>
<dbReference type="EMBL" id="JAKLUA010000001">
    <property type="protein sequence ID" value="MCG2666340.1"/>
    <property type="molecule type" value="Genomic_DNA"/>
</dbReference>
<sequence>MRCCADVRDTNQKCLTEQESIEERFLEQFALLEDGLAHLQLQMRRMSEGAKQFGSLARQMRRATYPADRGDEGMSSRFENRGGHSVKGE</sequence>
<proteinExistence type="predicted"/>
<evidence type="ECO:0000313" key="3">
    <source>
        <dbReference type="Proteomes" id="UP001139012"/>
    </source>
</evidence>
<protein>
    <submittedName>
        <fullName evidence="2">Uncharacterized protein</fullName>
    </submittedName>
</protein>
<feature type="region of interest" description="Disordered" evidence="1">
    <location>
        <begin position="64"/>
        <end position="89"/>
    </location>
</feature>